<feature type="region of interest" description="Disordered" evidence="4">
    <location>
        <begin position="337"/>
        <end position="360"/>
    </location>
</feature>
<dbReference type="SUPFAM" id="SSF53822">
    <property type="entry name" value="Periplasmic binding protein-like I"/>
    <property type="match status" value="1"/>
</dbReference>
<evidence type="ECO:0000256" key="2">
    <source>
        <dbReference type="ARBA" id="ARBA00023125"/>
    </source>
</evidence>
<reference evidence="6 7" key="1">
    <citation type="submission" date="2018-10" db="EMBL/GenBank/DDBJ databases">
        <title>Sequencing the genomes of 1000 actinobacteria strains.</title>
        <authorList>
            <person name="Klenk H.-P."/>
        </authorList>
    </citation>
    <scope>NUCLEOTIDE SEQUENCE [LARGE SCALE GENOMIC DNA]</scope>
    <source>
        <strain evidence="6 7">DSM 44267</strain>
    </source>
</reference>
<dbReference type="GO" id="GO:0003700">
    <property type="term" value="F:DNA-binding transcription factor activity"/>
    <property type="evidence" value="ECO:0007669"/>
    <property type="project" value="TreeGrafter"/>
</dbReference>
<dbReference type="Pfam" id="PF13377">
    <property type="entry name" value="Peripla_BP_3"/>
    <property type="match status" value="1"/>
</dbReference>
<evidence type="ECO:0000256" key="4">
    <source>
        <dbReference type="SAM" id="MobiDB-lite"/>
    </source>
</evidence>
<gene>
    <name evidence="6" type="ORF">DFJ68_2613</name>
</gene>
<dbReference type="CDD" id="cd06279">
    <property type="entry name" value="PBP1_LacI-like"/>
    <property type="match status" value="1"/>
</dbReference>
<keyword evidence="7" id="KW-1185">Reference proteome</keyword>
<name>A0A495Y2C1_9MICO</name>
<dbReference type="PANTHER" id="PTHR30146:SF138">
    <property type="entry name" value="TRANSCRIPTIONAL REGULATORY PROTEIN"/>
    <property type="match status" value="1"/>
</dbReference>
<dbReference type="PROSITE" id="PS50932">
    <property type="entry name" value="HTH_LACI_2"/>
    <property type="match status" value="1"/>
</dbReference>
<dbReference type="Gene3D" id="1.10.260.40">
    <property type="entry name" value="lambda repressor-like DNA-binding domains"/>
    <property type="match status" value="1"/>
</dbReference>
<organism evidence="6 7">
    <name type="scientific">Terracoccus luteus</name>
    <dbReference type="NCBI Taxonomy" id="53356"/>
    <lineage>
        <taxon>Bacteria</taxon>
        <taxon>Bacillati</taxon>
        <taxon>Actinomycetota</taxon>
        <taxon>Actinomycetes</taxon>
        <taxon>Micrococcales</taxon>
        <taxon>Intrasporangiaceae</taxon>
        <taxon>Terracoccus</taxon>
    </lineage>
</organism>
<dbReference type="InterPro" id="IPR046335">
    <property type="entry name" value="LacI/GalR-like_sensor"/>
</dbReference>
<dbReference type="CDD" id="cd01392">
    <property type="entry name" value="HTH_LacI"/>
    <property type="match status" value="1"/>
</dbReference>
<keyword evidence="2" id="KW-0238">DNA-binding</keyword>
<feature type="compositionally biased region" description="Polar residues" evidence="4">
    <location>
        <begin position="340"/>
        <end position="360"/>
    </location>
</feature>
<dbReference type="EMBL" id="RBXT01000001">
    <property type="protein sequence ID" value="RKT79156.1"/>
    <property type="molecule type" value="Genomic_DNA"/>
</dbReference>
<evidence type="ECO:0000259" key="5">
    <source>
        <dbReference type="PROSITE" id="PS50932"/>
    </source>
</evidence>
<keyword evidence="1" id="KW-0805">Transcription regulation</keyword>
<dbReference type="Proteomes" id="UP000278440">
    <property type="component" value="Unassembled WGS sequence"/>
</dbReference>
<sequence length="360" mass="37313">MPTRGRPRPTRPTLRDVADAAGVSVSTASLAFSGKGPVATATAERVRAAAGSLGFTGPNPLAASLRQGRSGVVAVLVEGRLRTAFRDPFAIAVLDGLAEALEELPAGMLLVGQPTDEGASVVPRLAPLALDAVVFSLCGPGENPAVEHLAARGVPMFSTGVPGDRRVTQVRIDERAAGVLVAQHVHDLGHRRVAHVALPMHPSSTAGPVLDAEATPDQVTVPSVGRLLGYRDVFGPDAPAVQTGDGSSFEGGRLAGRALLDVPPGRRPTAVVAQSDVIAAGVIVAAEELGLRVPDDLSVTGFDGVELPWLPHRITTVDQQGREKGRRLGELVRRRLTGSRPRSVTQPVSLRPGTTTAPPP</sequence>
<feature type="domain" description="HTH lacI-type" evidence="5">
    <location>
        <begin position="12"/>
        <end position="67"/>
    </location>
</feature>
<dbReference type="Gene3D" id="3.40.50.2300">
    <property type="match status" value="2"/>
</dbReference>
<comment type="caution">
    <text evidence="6">The sequence shown here is derived from an EMBL/GenBank/DDBJ whole genome shotgun (WGS) entry which is preliminary data.</text>
</comment>
<keyword evidence="3" id="KW-0804">Transcription</keyword>
<evidence type="ECO:0000256" key="3">
    <source>
        <dbReference type="ARBA" id="ARBA00023163"/>
    </source>
</evidence>
<dbReference type="InterPro" id="IPR000843">
    <property type="entry name" value="HTH_LacI"/>
</dbReference>
<dbReference type="OrthoDB" id="5171752at2"/>
<dbReference type="GO" id="GO:0000976">
    <property type="term" value="F:transcription cis-regulatory region binding"/>
    <property type="evidence" value="ECO:0007669"/>
    <property type="project" value="TreeGrafter"/>
</dbReference>
<dbReference type="InterPro" id="IPR010982">
    <property type="entry name" value="Lambda_DNA-bd_dom_sf"/>
</dbReference>
<evidence type="ECO:0000313" key="6">
    <source>
        <dbReference type="EMBL" id="RKT79156.1"/>
    </source>
</evidence>
<evidence type="ECO:0000256" key="1">
    <source>
        <dbReference type="ARBA" id="ARBA00023015"/>
    </source>
</evidence>
<dbReference type="SMART" id="SM00354">
    <property type="entry name" value="HTH_LACI"/>
    <property type="match status" value="1"/>
</dbReference>
<dbReference type="AlphaFoldDB" id="A0A495Y2C1"/>
<dbReference type="SUPFAM" id="SSF47413">
    <property type="entry name" value="lambda repressor-like DNA-binding domains"/>
    <property type="match status" value="1"/>
</dbReference>
<accession>A0A495Y2C1</accession>
<proteinExistence type="predicted"/>
<evidence type="ECO:0000313" key="7">
    <source>
        <dbReference type="Proteomes" id="UP000278440"/>
    </source>
</evidence>
<dbReference type="InterPro" id="IPR028082">
    <property type="entry name" value="Peripla_BP_I"/>
</dbReference>
<dbReference type="PANTHER" id="PTHR30146">
    <property type="entry name" value="LACI-RELATED TRANSCRIPTIONAL REPRESSOR"/>
    <property type="match status" value="1"/>
</dbReference>
<dbReference type="Pfam" id="PF00356">
    <property type="entry name" value="LacI"/>
    <property type="match status" value="1"/>
</dbReference>
<protein>
    <submittedName>
        <fullName evidence="6">LacI family transcriptional regulator</fullName>
    </submittedName>
</protein>
<dbReference type="RefSeq" id="WP_121033844.1">
    <property type="nucleotide sequence ID" value="NZ_RBXT01000001.1"/>
</dbReference>